<feature type="region of interest" description="Disordered" evidence="1">
    <location>
        <begin position="787"/>
        <end position="871"/>
    </location>
</feature>
<feature type="region of interest" description="Disordered" evidence="1">
    <location>
        <begin position="650"/>
        <end position="674"/>
    </location>
</feature>
<feature type="region of interest" description="Disordered" evidence="1">
    <location>
        <begin position="551"/>
        <end position="580"/>
    </location>
</feature>
<sequence>MSQSRLSANCDDQNPAYMAETSLVTQLRITATEAKGDVEIPFPSDIVELLLRDETPLQTDNVNEILSALDKNAAGIIQSLDVVSLRILAYLLLNSGIQVGQERGLYLLLDESQPSVNNKSIGVLPTKHSRLTHQRLLNILYRIFIAVDQEHELRRLTGKLLAELMLELGEEGALILQAQEQDFAGVISIASLEADAVSKFFATVIIRAIHLTGISTKYLWTPDDLSYRRALFHTTDIPHDDIVKYYYLYVRKSRRNMFRDEGVCAGDMKETNGPAHPCYILRSIRIGEHVLAEGSIFTVLVSSTLIFLYAANIIDRKCFSYTEILLEPISWLMKSSASQSEGQESLHLHVDASISISINGKKQITKERTLTLQSNEDLTELRKALIKISDKGKTSVSTTRSKPQRSSMAVVHLDTAEVVLRKSKRLSEARARRETDIAKHTLRTNMSPVPSTNHPITTMASNTVGFDAPRGNKDHGRIGVIGGDDRLPSKFADKNEMDNLRVESPYQNKASKSNIAYSNSMASEKVYDQDSVTHMISRAQMSSEPRKIFANESAATEDQTRQMMSRREPSTLPYSSRNDFQLPNTQESLIFHSRRAYRKVYAANHKTAVDWDEDLRPSGESENSKESEFTPVSAPAPKERFACDKRPVITQQGAQEASSARKRRRTLAKSTGGAVKGGVYDVSVNKPTEVPGYKNEPTSLEDICFKNKDHGSSSGSEHIAPGIHANDDGDLIEVSAKGDTSCLEIEEHRQPSWTLSEPQGPCVKHIGRGQGIGGKLTVAFQLEATTTSQCKRSHSHGHDASPSPKSQSSSETTESSAQSIEEIGRAKQPDELNLPRDNNNVASRRSDTDRSMGLFLNRKRPEETQGTNPENCQGIVREIAMESAGIGIVGTELLNDRRCETEAGTDNSARSTHLTRSQYHNQPGHVDTPIIRPADSSSISTNEFVQSRSCRGSDEPGSGSERSGAVRTATSEYDYSGSAKFLRHDSQQVSEHAVKHQRMTPRKRMSIVDLNGSPRQLSHMESKLVFADDMMHYESQDRLYIQDGKQFPVRDIDESGSSGYDGGSEPSFVEISDAVNSLAPAVCGESRVHIENLCTQGSSLQRGGDDQTRRMHQDIFRAASIPYKQHSPIDHGAQGSYQSPSQGELVSLDSPQNTTVTPSTCGKSLKRITGETTLQALQRDTQSMLLESHERLTRELETEKQTVHDLLDTYRRQCHRVLDQFFEAQEERIALCKQQMDTIRHHHANVCQEIIHRVEAAERGARKRTNLHLGSEPRKRKMHKSVSS</sequence>
<reference evidence="2 3" key="1">
    <citation type="submission" date="2019-04" db="EMBL/GenBank/DDBJ databases">
        <title>Friends and foes A comparative genomics studyof 23 Aspergillus species from section Flavi.</title>
        <authorList>
            <consortium name="DOE Joint Genome Institute"/>
            <person name="Kjaerbolling I."/>
            <person name="Vesth T."/>
            <person name="Frisvad J.C."/>
            <person name="Nybo J.L."/>
            <person name="Theobald S."/>
            <person name="Kildgaard S."/>
            <person name="Isbrandt T."/>
            <person name="Kuo A."/>
            <person name="Sato A."/>
            <person name="Lyhne E.K."/>
            <person name="Kogle M.E."/>
            <person name="Wiebenga A."/>
            <person name="Kun R.S."/>
            <person name="Lubbers R.J."/>
            <person name="Makela M.R."/>
            <person name="Barry K."/>
            <person name="Chovatia M."/>
            <person name="Clum A."/>
            <person name="Daum C."/>
            <person name="Haridas S."/>
            <person name="He G."/>
            <person name="LaButti K."/>
            <person name="Lipzen A."/>
            <person name="Mondo S."/>
            <person name="Riley R."/>
            <person name="Salamov A."/>
            <person name="Simmons B.A."/>
            <person name="Magnuson J.K."/>
            <person name="Henrissat B."/>
            <person name="Mortensen U.H."/>
            <person name="Larsen T.O."/>
            <person name="Devries R.P."/>
            <person name="Grigoriev I.V."/>
            <person name="Machida M."/>
            <person name="Baker S.E."/>
            <person name="Andersen M.R."/>
        </authorList>
    </citation>
    <scope>NUCLEOTIDE SEQUENCE [LARGE SCALE GENOMIC DNA]</scope>
    <source>
        <strain evidence="2 3">IBT 29228</strain>
    </source>
</reference>
<feature type="compositionally biased region" description="Polar residues" evidence="1">
    <location>
        <begin position="1135"/>
        <end position="1160"/>
    </location>
</feature>
<feature type="compositionally biased region" description="Basic residues" evidence="1">
    <location>
        <begin position="1274"/>
        <end position="1284"/>
    </location>
</feature>
<dbReference type="EMBL" id="ML736174">
    <property type="protein sequence ID" value="KAE8381094.1"/>
    <property type="molecule type" value="Genomic_DNA"/>
</dbReference>
<feature type="region of interest" description="Disordered" evidence="1">
    <location>
        <begin position="1259"/>
        <end position="1284"/>
    </location>
</feature>
<organism evidence="2 3">
    <name type="scientific">Aspergillus bertholletiae</name>
    <dbReference type="NCBI Taxonomy" id="1226010"/>
    <lineage>
        <taxon>Eukaryota</taxon>
        <taxon>Fungi</taxon>
        <taxon>Dikarya</taxon>
        <taxon>Ascomycota</taxon>
        <taxon>Pezizomycotina</taxon>
        <taxon>Eurotiomycetes</taxon>
        <taxon>Eurotiomycetidae</taxon>
        <taxon>Eurotiales</taxon>
        <taxon>Aspergillaceae</taxon>
        <taxon>Aspergillus</taxon>
        <taxon>Aspergillus subgen. Circumdati</taxon>
    </lineage>
</organism>
<feature type="compositionally biased region" description="Low complexity" evidence="1">
    <location>
        <begin position="800"/>
        <end position="821"/>
    </location>
</feature>
<feature type="region of interest" description="Disordered" evidence="1">
    <location>
        <begin position="1125"/>
        <end position="1160"/>
    </location>
</feature>
<feature type="compositionally biased region" description="Polar residues" evidence="1">
    <location>
        <begin position="553"/>
        <end position="563"/>
    </location>
</feature>
<feature type="compositionally biased region" description="Polar residues" evidence="1">
    <location>
        <begin position="935"/>
        <end position="950"/>
    </location>
</feature>
<feature type="region of interest" description="Disordered" evidence="1">
    <location>
        <begin position="612"/>
        <end position="636"/>
    </location>
</feature>
<evidence type="ECO:0000256" key="1">
    <source>
        <dbReference type="SAM" id="MobiDB-lite"/>
    </source>
</evidence>
<feature type="compositionally biased region" description="Basic and acidic residues" evidence="1">
    <location>
        <begin position="822"/>
        <end position="834"/>
    </location>
</feature>
<keyword evidence="3" id="KW-1185">Reference proteome</keyword>
<evidence type="ECO:0000313" key="3">
    <source>
        <dbReference type="Proteomes" id="UP000326198"/>
    </source>
</evidence>
<feature type="region of interest" description="Disordered" evidence="1">
    <location>
        <begin position="901"/>
        <end position="968"/>
    </location>
</feature>
<name>A0A5N7BH53_9EURO</name>
<dbReference type="Proteomes" id="UP000326198">
    <property type="component" value="Unassembled WGS sequence"/>
</dbReference>
<dbReference type="OrthoDB" id="5374844at2759"/>
<feature type="compositionally biased region" description="Polar residues" evidence="1">
    <location>
        <begin position="904"/>
        <end position="921"/>
    </location>
</feature>
<gene>
    <name evidence="2" type="ORF">BDV26DRAFT_289794</name>
</gene>
<protein>
    <submittedName>
        <fullName evidence="2">Uncharacterized protein</fullName>
    </submittedName>
</protein>
<evidence type="ECO:0000313" key="2">
    <source>
        <dbReference type="EMBL" id="KAE8381094.1"/>
    </source>
</evidence>
<feature type="compositionally biased region" description="Basic and acidic residues" evidence="1">
    <location>
        <begin position="614"/>
        <end position="628"/>
    </location>
</feature>
<accession>A0A5N7BH53</accession>
<proteinExistence type="predicted"/>